<organism evidence="1">
    <name type="scientific">uncultured Caudovirales phage</name>
    <dbReference type="NCBI Taxonomy" id="2100421"/>
    <lineage>
        <taxon>Viruses</taxon>
        <taxon>Duplodnaviria</taxon>
        <taxon>Heunggongvirae</taxon>
        <taxon>Uroviricota</taxon>
        <taxon>Caudoviricetes</taxon>
        <taxon>Peduoviridae</taxon>
        <taxon>Maltschvirus</taxon>
        <taxon>Maltschvirus maltsch</taxon>
    </lineage>
</organism>
<proteinExistence type="predicted"/>
<gene>
    <name evidence="1" type="ORF">UFOVP122_66</name>
</gene>
<dbReference type="EMBL" id="LR796248">
    <property type="protein sequence ID" value="CAB4131241.1"/>
    <property type="molecule type" value="Genomic_DNA"/>
</dbReference>
<protein>
    <submittedName>
        <fullName evidence="1">Uncharacterized protein</fullName>
    </submittedName>
</protein>
<name>A0A6J5LA24_9CAUD</name>
<sequence>MSDGAKKERTIIKIITRKILESVKGQEPFIALLSMTTVMASLIISANLPHTDEEIFKTADSTLREMVRIMRMTQVTGMTKQ</sequence>
<evidence type="ECO:0000313" key="1">
    <source>
        <dbReference type="EMBL" id="CAB4131241.1"/>
    </source>
</evidence>
<accession>A0A6J5LA24</accession>
<reference evidence="1" key="1">
    <citation type="submission" date="2020-04" db="EMBL/GenBank/DDBJ databases">
        <authorList>
            <person name="Chiriac C."/>
            <person name="Salcher M."/>
            <person name="Ghai R."/>
            <person name="Kavagutti S V."/>
        </authorList>
    </citation>
    <scope>NUCLEOTIDE SEQUENCE</scope>
</reference>